<sequence>MASDGGKTRPRSHRLTKLILAGLVALYSVSNFVLFVLSCLAWSKAKGHVDSDNCIKMGFVGCGFTRWALYSFMAAAALICFVSTAIMAFSSVFRSRGAAVDPLYVFRGIFFTLLLLAPVIYIGWSNLFLVFDDADKHRATKTHEALICEEWGRIKPEFANMHGYPAKYNACDSTVLNAGPGFGGLGGAFILEVADHEFLGAKAAYAMAHFNVFLGALVAGIAAALAPPTGIVVGVNGASPSAP</sequence>
<reference evidence="2 3" key="1">
    <citation type="submission" date="2017-08" db="EMBL/GenBank/DDBJ databases">
        <title>Harnessing the power of phylogenomics to disentangle the directionality and signatures of interkingdom host jumping in the parasitic fungal genus Tolypocladium.</title>
        <authorList>
            <person name="Quandt C.A."/>
            <person name="Patterson W."/>
            <person name="Spatafora J.W."/>
        </authorList>
    </citation>
    <scope>NUCLEOTIDE SEQUENCE [LARGE SCALE GENOMIC DNA]</scope>
    <source>
        <strain evidence="2 3">CBS 113982</strain>
    </source>
</reference>
<dbReference type="OrthoDB" id="5141589at2759"/>
<protein>
    <submittedName>
        <fullName evidence="2">Uncharacterized protein</fullName>
    </submittedName>
</protein>
<feature type="transmembrane region" description="Helical" evidence="1">
    <location>
        <begin position="203"/>
        <end position="226"/>
    </location>
</feature>
<dbReference type="AlphaFoldDB" id="A0A2K3Q6E8"/>
<evidence type="ECO:0000313" key="2">
    <source>
        <dbReference type="EMBL" id="PNY23140.1"/>
    </source>
</evidence>
<keyword evidence="1" id="KW-1133">Transmembrane helix</keyword>
<proteinExistence type="predicted"/>
<comment type="caution">
    <text evidence="2">The sequence shown here is derived from an EMBL/GenBank/DDBJ whole genome shotgun (WGS) entry which is preliminary data.</text>
</comment>
<dbReference type="Proteomes" id="UP000236621">
    <property type="component" value="Unassembled WGS sequence"/>
</dbReference>
<keyword evidence="1" id="KW-0812">Transmembrane</keyword>
<dbReference type="EMBL" id="NRSZ01001139">
    <property type="protein sequence ID" value="PNY23140.1"/>
    <property type="molecule type" value="Genomic_DNA"/>
</dbReference>
<organism evidence="2 3">
    <name type="scientific">Tolypocladium capitatum</name>
    <dbReference type="NCBI Taxonomy" id="45235"/>
    <lineage>
        <taxon>Eukaryota</taxon>
        <taxon>Fungi</taxon>
        <taxon>Dikarya</taxon>
        <taxon>Ascomycota</taxon>
        <taxon>Pezizomycotina</taxon>
        <taxon>Sordariomycetes</taxon>
        <taxon>Hypocreomycetidae</taxon>
        <taxon>Hypocreales</taxon>
        <taxon>Ophiocordycipitaceae</taxon>
        <taxon>Tolypocladium</taxon>
    </lineage>
</organism>
<accession>A0A2K3Q6E8</accession>
<gene>
    <name evidence="2" type="ORF">TCAP_06911</name>
</gene>
<evidence type="ECO:0000313" key="3">
    <source>
        <dbReference type="Proteomes" id="UP000236621"/>
    </source>
</evidence>
<keyword evidence="3" id="KW-1185">Reference proteome</keyword>
<keyword evidence="1" id="KW-0472">Membrane</keyword>
<evidence type="ECO:0000256" key="1">
    <source>
        <dbReference type="SAM" id="Phobius"/>
    </source>
</evidence>
<feature type="transmembrane region" description="Helical" evidence="1">
    <location>
        <begin position="67"/>
        <end position="92"/>
    </location>
</feature>
<name>A0A2K3Q6E8_9HYPO</name>
<feature type="transmembrane region" description="Helical" evidence="1">
    <location>
        <begin position="104"/>
        <end position="124"/>
    </location>
</feature>
<feature type="transmembrane region" description="Helical" evidence="1">
    <location>
        <begin position="18"/>
        <end position="43"/>
    </location>
</feature>